<dbReference type="AlphaFoldDB" id="A0A5A7QHM6"/>
<evidence type="ECO:0000313" key="3">
    <source>
        <dbReference type="EMBL" id="GER44584.1"/>
    </source>
</evidence>
<keyword evidence="1" id="KW-0175">Coiled coil</keyword>
<dbReference type="OrthoDB" id="913683at2759"/>
<comment type="caution">
    <text evidence="3">The sequence shown here is derived from an EMBL/GenBank/DDBJ whole genome shotgun (WGS) entry which is preliminary data.</text>
</comment>
<keyword evidence="4" id="KW-1185">Reference proteome</keyword>
<evidence type="ECO:0000256" key="1">
    <source>
        <dbReference type="SAM" id="Coils"/>
    </source>
</evidence>
<sequence length="333" mass="37610">MLDVKDPEWNAYLKSPSAQGGENSVSSKGKRVLKKQRVAQQVEDQIVGMLSSLCENANDRLTEMAKGASFQNAAKEQRQAVYEALNDVRGLSTGDKVAVARYLCKNNDELDLFFALDSEAKISMSAGFCDFFIWLDPEICDRAKNIISGLLEKMNKYRHEIDQYKLRESEAAVRLEVAMRELQKIQNDLTASKIFFLTIPGVMVHDDGGIVSVNQAYWEYVGEETDREVYFRWNGFRWYYACVEVFDECATAEIDMNGGPGKSIHDPIHLDDIKSLASTDDEDIDDILVQEGGEPAEQAPAPIDFFEVQPMFLGQEMEMEMNSDVELCLDSEE</sequence>
<dbReference type="Proteomes" id="UP000325081">
    <property type="component" value="Unassembled WGS sequence"/>
</dbReference>
<evidence type="ECO:0000313" key="4">
    <source>
        <dbReference type="Proteomes" id="UP000325081"/>
    </source>
</evidence>
<evidence type="ECO:0000256" key="2">
    <source>
        <dbReference type="SAM" id="MobiDB-lite"/>
    </source>
</evidence>
<organism evidence="3 4">
    <name type="scientific">Striga asiatica</name>
    <name type="common">Asiatic witchweed</name>
    <name type="synonym">Buchnera asiatica</name>
    <dbReference type="NCBI Taxonomy" id="4170"/>
    <lineage>
        <taxon>Eukaryota</taxon>
        <taxon>Viridiplantae</taxon>
        <taxon>Streptophyta</taxon>
        <taxon>Embryophyta</taxon>
        <taxon>Tracheophyta</taxon>
        <taxon>Spermatophyta</taxon>
        <taxon>Magnoliopsida</taxon>
        <taxon>eudicotyledons</taxon>
        <taxon>Gunneridae</taxon>
        <taxon>Pentapetalae</taxon>
        <taxon>asterids</taxon>
        <taxon>lamiids</taxon>
        <taxon>Lamiales</taxon>
        <taxon>Orobanchaceae</taxon>
        <taxon>Buchnereae</taxon>
        <taxon>Striga</taxon>
    </lineage>
</organism>
<proteinExistence type="predicted"/>
<feature type="region of interest" description="Disordered" evidence="2">
    <location>
        <begin position="1"/>
        <end position="31"/>
    </location>
</feature>
<feature type="compositionally biased region" description="Polar residues" evidence="2">
    <location>
        <begin position="16"/>
        <end position="27"/>
    </location>
</feature>
<accession>A0A5A7QHM6</accession>
<feature type="coiled-coil region" evidence="1">
    <location>
        <begin position="140"/>
        <end position="167"/>
    </location>
</feature>
<reference evidence="4" key="1">
    <citation type="journal article" date="2019" name="Curr. Biol.">
        <title>Genome Sequence of Striga asiatica Provides Insight into the Evolution of Plant Parasitism.</title>
        <authorList>
            <person name="Yoshida S."/>
            <person name="Kim S."/>
            <person name="Wafula E.K."/>
            <person name="Tanskanen J."/>
            <person name="Kim Y.M."/>
            <person name="Honaas L."/>
            <person name="Yang Z."/>
            <person name="Spallek T."/>
            <person name="Conn C.E."/>
            <person name="Ichihashi Y."/>
            <person name="Cheong K."/>
            <person name="Cui S."/>
            <person name="Der J.P."/>
            <person name="Gundlach H."/>
            <person name="Jiao Y."/>
            <person name="Hori C."/>
            <person name="Ishida J.K."/>
            <person name="Kasahara H."/>
            <person name="Kiba T."/>
            <person name="Kim M.S."/>
            <person name="Koo N."/>
            <person name="Laohavisit A."/>
            <person name="Lee Y.H."/>
            <person name="Lumba S."/>
            <person name="McCourt P."/>
            <person name="Mortimer J.C."/>
            <person name="Mutuku J.M."/>
            <person name="Nomura T."/>
            <person name="Sasaki-Sekimoto Y."/>
            <person name="Seto Y."/>
            <person name="Wang Y."/>
            <person name="Wakatake T."/>
            <person name="Sakakibara H."/>
            <person name="Demura T."/>
            <person name="Yamaguchi S."/>
            <person name="Yoneyama K."/>
            <person name="Manabe R.I."/>
            <person name="Nelson D.C."/>
            <person name="Schulman A.H."/>
            <person name="Timko M.P."/>
            <person name="dePamphilis C.W."/>
            <person name="Choi D."/>
            <person name="Shirasu K."/>
        </authorList>
    </citation>
    <scope>NUCLEOTIDE SEQUENCE [LARGE SCALE GENOMIC DNA]</scope>
    <source>
        <strain evidence="4">cv. UVA1</strain>
    </source>
</reference>
<gene>
    <name evidence="3" type="ORF">STAS_21490</name>
</gene>
<name>A0A5A7QHM6_STRAF</name>
<protein>
    <submittedName>
        <fullName evidence="3">GRF zinc finger containing protein</fullName>
    </submittedName>
</protein>
<dbReference type="EMBL" id="BKCP01007037">
    <property type="protein sequence ID" value="GER44584.1"/>
    <property type="molecule type" value="Genomic_DNA"/>
</dbReference>